<comment type="similarity">
    <text evidence="3 8">Belongs to the HMBS family.</text>
</comment>
<dbReference type="UniPathway" id="UPA00251">
    <property type="reaction ID" value="UER00319"/>
</dbReference>
<dbReference type="InterPro" id="IPR036803">
    <property type="entry name" value="Porphobilinogen_deaminase_C_sf"/>
</dbReference>
<evidence type="ECO:0000256" key="1">
    <source>
        <dbReference type="ARBA" id="ARBA00002869"/>
    </source>
</evidence>
<evidence type="ECO:0000256" key="2">
    <source>
        <dbReference type="ARBA" id="ARBA00004735"/>
    </source>
</evidence>
<dbReference type="PANTHER" id="PTHR11557:SF0">
    <property type="entry name" value="PORPHOBILINOGEN DEAMINASE"/>
    <property type="match status" value="1"/>
</dbReference>
<dbReference type="Proteomes" id="UP000664414">
    <property type="component" value="Unassembled WGS sequence"/>
</dbReference>
<comment type="pathway">
    <text evidence="2">Porphyrin-containing compound metabolism; protoporphyrin-IX biosynthesis; coproporphyrinogen-III from 5-aminolevulinate: step 2/4.</text>
</comment>
<dbReference type="InterPro" id="IPR022419">
    <property type="entry name" value="Porphobilin_deaminase_cofac_BS"/>
</dbReference>
<comment type="cofactor">
    <cofactor evidence="8">
        <name>dipyrromethane</name>
        <dbReference type="ChEBI" id="CHEBI:60342"/>
    </cofactor>
    <text evidence="8">Binds 1 dipyrromethane group covalently.</text>
</comment>
<evidence type="ECO:0000256" key="4">
    <source>
        <dbReference type="ARBA" id="ARBA00011245"/>
    </source>
</evidence>
<dbReference type="GO" id="GO:0005737">
    <property type="term" value="C:cytoplasm"/>
    <property type="evidence" value="ECO:0007669"/>
    <property type="project" value="UniProtKB-UniRule"/>
</dbReference>
<dbReference type="SUPFAM" id="SSF53850">
    <property type="entry name" value="Periplasmic binding protein-like II"/>
    <property type="match status" value="1"/>
</dbReference>
<proteinExistence type="inferred from homology"/>
<dbReference type="PRINTS" id="PR00151">
    <property type="entry name" value="PORPHBDMNASE"/>
</dbReference>
<feature type="domain" description="Porphobilinogen deaminase N-terminal" evidence="9">
    <location>
        <begin position="4"/>
        <end position="209"/>
    </location>
</feature>
<name>A0A8J7PVN5_9PROT</name>
<comment type="catalytic activity">
    <reaction evidence="7 8">
        <text>4 porphobilinogen + H2O = hydroxymethylbilane + 4 NH4(+)</text>
        <dbReference type="Rhea" id="RHEA:13185"/>
        <dbReference type="ChEBI" id="CHEBI:15377"/>
        <dbReference type="ChEBI" id="CHEBI:28938"/>
        <dbReference type="ChEBI" id="CHEBI:57845"/>
        <dbReference type="ChEBI" id="CHEBI:58126"/>
        <dbReference type="EC" id="2.5.1.61"/>
    </reaction>
</comment>
<reference evidence="11" key="1">
    <citation type="submission" date="2021-02" db="EMBL/GenBank/DDBJ databases">
        <title>Thiocyanate and organic carbon inputs drive convergent selection for specific autotrophic Afipia and Thiobacillus strains within complex microbiomes.</title>
        <authorList>
            <person name="Huddy R.J."/>
            <person name="Sachdeva R."/>
            <person name="Kadzinga F."/>
            <person name="Kantor R.S."/>
            <person name="Harrison S.T.L."/>
            <person name="Banfield J.F."/>
        </authorList>
    </citation>
    <scope>NUCLEOTIDE SEQUENCE</scope>
    <source>
        <strain evidence="11">SCN18_10_11_15_R4_P_38_20</strain>
    </source>
</reference>
<dbReference type="EMBL" id="JAFKGL010000012">
    <property type="protein sequence ID" value="MBN9412699.1"/>
    <property type="molecule type" value="Genomic_DNA"/>
</dbReference>
<evidence type="ECO:0000313" key="11">
    <source>
        <dbReference type="EMBL" id="MBN9412699.1"/>
    </source>
</evidence>
<dbReference type="PANTHER" id="PTHR11557">
    <property type="entry name" value="PORPHOBILINOGEN DEAMINASE"/>
    <property type="match status" value="1"/>
</dbReference>
<evidence type="ECO:0000313" key="12">
    <source>
        <dbReference type="Proteomes" id="UP000664414"/>
    </source>
</evidence>
<dbReference type="Pfam" id="PF03900">
    <property type="entry name" value="Porphobil_deamC"/>
    <property type="match status" value="1"/>
</dbReference>
<accession>A0A8J7PVN5</accession>
<evidence type="ECO:0000256" key="8">
    <source>
        <dbReference type="HAMAP-Rule" id="MF_00260"/>
    </source>
</evidence>
<evidence type="ECO:0000256" key="3">
    <source>
        <dbReference type="ARBA" id="ARBA00005638"/>
    </source>
</evidence>
<sequence>MRSIILGTRKSPLALRQADIVRSALHKQGYDDIEIKAYQTSGDLLTNAPLSEYGGKGLFTKEIEEALLRKEIDIAVHSMKDVETHPPEKLIISCILPRENPCDVLISKENFTLENLPAGATVGTSSLRRQALVLNLRPDLKIVPLRGNVGTRIQKIQEGVADATILAYAGLSRLNQLENIIPLNIEAFTPALAQGALGVQCRRDDTQILEILSRIHDKKTGLCIEIERTFLRALDGSCRAPIGGLAHYINEEEISFTGFVSDPEGKQFQRKKIISPISKILEDVLILGNTLRKWLEIYL</sequence>
<dbReference type="Pfam" id="PF01379">
    <property type="entry name" value="Porphobil_deam"/>
    <property type="match status" value="1"/>
</dbReference>
<evidence type="ECO:0000259" key="10">
    <source>
        <dbReference type="Pfam" id="PF03900"/>
    </source>
</evidence>
<dbReference type="GO" id="GO:0004418">
    <property type="term" value="F:hydroxymethylbilane synthase activity"/>
    <property type="evidence" value="ECO:0007669"/>
    <property type="project" value="UniProtKB-UniRule"/>
</dbReference>
<dbReference type="Gene3D" id="3.30.160.40">
    <property type="entry name" value="Porphobilinogen deaminase, C-terminal domain"/>
    <property type="match status" value="1"/>
</dbReference>
<feature type="modified residue" description="S-(dipyrrolylmethanemethyl)cysteine" evidence="8">
    <location>
        <position position="238"/>
    </location>
</feature>
<comment type="function">
    <text evidence="1 8">Tetrapolymerization of the monopyrrole PBG into the hydroxymethylbilane pre-uroporphyrinogen in several discrete steps.</text>
</comment>
<protein>
    <recommendedName>
        <fullName evidence="8">Porphobilinogen deaminase</fullName>
        <shortName evidence="8">PBG</shortName>
        <ecNumber evidence="8">2.5.1.61</ecNumber>
    </recommendedName>
    <alternativeName>
        <fullName evidence="8">Hydroxymethylbilane synthase</fullName>
        <shortName evidence="8">HMBS</shortName>
    </alternativeName>
    <alternativeName>
        <fullName evidence="8">Pre-uroporphyrinogen synthase</fullName>
    </alternativeName>
</protein>
<evidence type="ECO:0000259" key="9">
    <source>
        <dbReference type="Pfam" id="PF01379"/>
    </source>
</evidence>
<keyword evidence="5 8" id="KW-0808">Transferase</keyword>
<dbReference type="AlphaFoldDB" id="A0A8J7PVN5"/>
<feature type="domain" description="Porphobilinogen deaminase C-terminal" evidence="10">
    <location>
        <begin position="222"/>
        <end position="290"/>
    </location>
</feature>
<keyword evidence="6 8" id="KW-0627">Porphyrin biosynthesis</keyword>
<evidence type="ECO:0000256" key="7">
    <source>
        <dbReference type="ARBA" id="ARBA00048169"/>
    </source>
</evidence>
<dbReference type="InterPro" id="IPR022417">
    <property type="entry name" value="Porphobilin_deaminase_N"/>
</dbReference>
<dbReference type="InterPro" id="IPR000860">
    <property type="entry name" value="HemC"/>
</dbReference>
<dbReference type="HAMAP" id="MF_00260">
    <property type="entry name" value="Porphobil_deam"/>
    <property type="match status" value="1"/>
</dbReference>
<dbReference type="GO" id="GO:0006782">
    <property type="term" value="P:protoporphyrinogen IX biosynthetic process"/>
    <property type="evidence" value="ECO:0007669"/>
    <property type="project" value="UniProtKB-UniRule"/>
</dbReference>
<dbReference type="InterPro" id="IPR022418">
    <property type="entry name" value="Porphobilinogen_deaminase_C"/>
</dbReference>
<organism evidence="11 12">
    <name type="scientific">Candidatus Paracaedimonas acanthamoebae</name>
    <dbReference type="NCBI Taxonomy" id="244581"/>
    <lineage>
        <taxon>Bacteria</taxon>
        <taxon>Pseudomonadati</taxon>
        <taxon>Pseudomonadota</taxon>
        <taxon>Alphaproteobacteria</taxon>
        <taxon>Holosporales</taxon>
        <taxon>Caedimonadaceae</taxon>
        <taxon>Candidatus Paracaedimonas</taxon>
    </lineage>
</organism>
<gene>
    <name evidence="8 11" type="primary">hemC</name>
    <name evidence="11" type="ORF">J0H12_02075</name>
</gene>
<dbReference type="PROSITE" id="PS00533">
    <property type="entry name" value="PORPHOBILINOGEN_DEAM"/>
    <property type="match status" value="1"/>
</dbReference>
<comment type="caution">
    <text evidence="11">The sequence shown here is derived from an EMBL/GenBank/DDBJ whole genome shotgun (WGS) entry which is preliminary data.</text>
</comment>
<comment type="miscellaneous">
    <text evidence="8">The porphobilinogen subunits are added to the dipyrromethane group.</text>
</comment>
<comment type="subunit">
    <text evidence="4 8">Monomer.</text>
</comment>
<dbReference type="Gene3D" id="3.40.190.10">
    <property type="entry name" value="Periplasmic binding protein-like II"/>
    <property type="match status" value="2"/>
</dbReference>
<evidence type="ECO:0000256" key="5">
    <source>
        <dbReference type="ARBA" id="ARBA00022679"/>
    </source>
</evidence>
<evidence type="ECO:0000256" key="6">
    <source>
        <dbReference type="ARBA" id="ARBA00023244"/>
    </source>
</evidence>
<dbReference type="SUPFAM" id="SSF54782">
    <property type="entry name" value="Porphobilinogen deaminase (hydroxymethylbilane synthase), C-terminal domain"/>
    <property type="match status" value="1"/>
</dbReference>
<dbReference type="FunFam" id="3.40.190.10:FF:000005">
    <property type="entry name" value="Porphobilinogen deaminase"/>
    <property type="match status" value="1"/>
</dbReference>
<dbReference type="EC" id="2.5.1.61" evidence="8"/>
<dbReference type="NCBIfam" id="TIGR00212">
    <property type="entry name" value="hemC"/>
    <property type="match status" value="1"/>
</dbReference>
<dbReference type="PIRSF" id="PIRSF001438">
    <property type="entry name" value="4pyrrol_synth_OHMeBilane_synth"/>
    <property type="match status" value="1"/>
</dbReference>